<reference evidence="10" key="1">
    <citation type="journal article" date="2020" name="bioRxiv">
        <title>Chromosome-level reference genome of the European wasp spider Argiope bruennichi: a resource for studies on range expansion and evolutionary adaptation.</title>
        <authorList>
            <person name="Sheffer M.M."/>
            <person name="Hoppe A."/>
            <person name="Krehenwinkel H."/>
            <person name="Uhl G."/>
            <person name="Kuss A.W."/>
            <person name="Jensen L."/>
            <person name="Jensen C."/>
            <person name="Gillespie R.G."/>
            <person name="Hoff K.J."/>
            <person name="Prost S."/>
        </authorList>
    </citation>
    <scope>NUCLEOTIDE SEQUENCE</scope>
</reference>
<keyword evidence="8" id="KW-0636">Prenylation</keyword>
<feature type="domain" description="Cyclic nucleotide phosphodiesterase catalytic" evidence="9">
    <location>
        <begin position="187"/>
        <end position="316"/>
    </location>
</feature>
<dbReference type="GO" id="GO:0004113">
    <property type="term" value="F:2',3'-cyclic-nucleotide 3'-phosphodiesterase activity"/>
    <property type="evidence" value="ECO:0007669"/>
    <property type="project" value="InterPro"/>
</dbReference>
<comment type="caution">
    <text evidence="10">The sequence shown here is derived from an EMBL/GenBank/DDBJ whole genome shotgun (WGS) entry which is preliminary data.</text>
</comment>
<comment type="subcellular location">
    <subcellularLocation>
        <location evidence="1">Membrane</location>
        <topology evidence="1">Lipid-anchor</topology>
    </subcellularLocation>
</comment>
<sequence length="466" mass="53953">MASNMTAVRKKMEKSKISNAQDKAVVKYFPLKMVQDKKTEMYIKFAKVMVLVQGSYTEEREKNSELIEKTFKHCSAVVSDKKFTSSYNKACSYKETKLFYDYFRCMIRRALENCDNLLLIDSTVPNSDLNKYCIAFAYKMQYIVLVVPPVVMNASDCSEVWPKNSLAASFRDEAKKVIQPTNVFQHLFCAWYLHDVDSYELRDNASLYIKDCLEGIEEFHTNMKENCSKIGVDGEELIDAVRQYYNLTDKRQDLAFCAVKMFDCSMELVNEYFEKHFVANNYGKMSKLYIVGYIISPEMIAARVRLTHAQKDLWEMVEEIDENTFEISRIQSPGPFKILENLKKELPDIDVETYSTKSQQSLCKANQTVHDPLQTIHPSAKGRACHIVLGKSSDARPLHVDYGVQFALNKERRFERSKTRLNIHELEDCVVKKIDKYWFIYLREVMTVDALFASCVKSEPVADSVI</sequence>
<evidence type="ECO:0000256" key="5">
    <source>
        <dbReference type="ARBA" id="ARBA00022884"/>
    </source>
</evidence>
<keyword evidence="2" id="KW-0488">Methylation</keyword>
<dbReference type="InterPro" id="IPR047325">
    <property type="entry name" value="CNPase_cat"/>
</dbReference>
<evidence type="ECO:0000256" key="6">
    <source>
        <dbReference type="ARBA" id="ARBA00023136"/>
    </source>
</evidence>
<dbReference type="GO" id="GO:0016020">
    <property type="term" value="C:membrane"/>
    <property type="evidence" value="ECO:0007669"/>
    <property type="project" value="UniProtKB-SubCell"/>
</dbReference>
<evidence type="ECO:0000256" key="1">
    <source>
        <dbReference type="ARBA" id="ARBA00004635"/>
    </source>
</evidence>
<dbReference type="InterPro" id="IPR008431">
    <property type="entry name" value="CNPase"/>
</dbReference>
<accession>A0A8T0F922</accession>
<keyword evidence="11" id="KW-1185">Reference proteome</keyword>
<dbReference type="GO" id="GO:0003723">
    <property type="term" value="F:RNA binding"/>
    <property type="evidence" value="ECO:0007669"/>
    <property type="project" value="UniProtKB-KW"/>
</dbReference>
<dbReference type="Gene3D" id="3.90.1740.10">
    <property type="entry name" value="2',3'-cyclic nucleotide 3'-phosphodiesterase superfamily"/>
    <property type="match status" value="1"/>
</dbReference>
<dbReference type="PANTHER" id="PTHR10156">
    <property type="entry name" value="2',3'-CYCLIC-NUCLEOTIDE 3'-PHOSPHODIESTERASE"/>
    <property type="match status" value="1"/>
</dbReference>
<dbReference type="GO" id="GO:0009214">
    <property type="term" value="P:cyclic nucleotide catabolic process"/>
    <property type="evidence" value="ECO:0007669"/>
    <property type="project" value="InterPro"/>
</dbReference>
<keyword evidence="3" id="KW-0597">Phosphoprotein</keyword>
<evidence type="ECO:0000256" key="3">
    <source>
        <dbReference type="ARBA" id="ARBA00022553"/>
    </source>
</evidence>
<dbReference type="GO" id="GO:0005737">
    <property type="term" value="C:cytoplasm"/>
    <property type="evidence" value="ECO:0007669"/>
    <property type="project" value="TreeGrafter"/>
</dbReference>
<keyword evidence="4" id="KW-0378">Hydrolase</keyword>
<protein>
    <submittedName>
        <fullName evidence="10">2' like protein</fullName>
    </submittedName>
</protein>
<dbReference type="EMBL" id="JABXBU010000030">
    <property type="protein sequence ID" value="KAF8785919.1"/>
    <property type="molecule type" value="Genomic_DNA"/>
</dbReference>
<evidence type="ECO:0000256" key="4">
    <source>
        <dbReference type="ARBA" id="ARBA00022801"/>
    </source>
</evidence>
<dbReference type="PANTHER" id="PTHR10156:SF0">
    <property type="entry name" value="2',3'-CYCLIC-NUCLEOTIDE 3'-PHOSPHODIESTERASE"/>
    <property type="match status" value="1"/>
</dbReference>
<evidence type="ECO:0000256" key="8">
    <source>
        <dbReference type="ARBA" id="ARBA00023289"/>
    </source>
</evidence>
<dbReference type="InterPro" id="IPR009097">
    <property type="entry name" value="Cyclic_Pdiesterase"/>
</dbReference>
<organism evidence="10 11">
    <name type="scientific">Argiope bruennichi</name>
    <name type="common">Wasp spider</name>
    <name type="synonym">Aranea bruennichi</name>
    <dbReference type="NCBI Taxonomy" id="94029"/>
    <lineage>
        <taxon>Eukaryota</taxon>
        <taxon>Metazoa</taxon>
        <taxon>Ecdysozoa</taxon>
        <taxon>Arthropoda</taxon>
        <taxon>Chelicerata</taxon>
        <taxon>Arachnida</taxon>
        <taxon>Araneae</taxon>
        <taxon>Araneomorphae</taxon>
        <taxon>Entelegynae</taxon>
        <taxon>Araneoidea</taxon>
        <taxon>Araneidae</taxon>
        <taxon>Argiope</taxon>
    </lineage>
</organism>
<gene>
    <name evidence="10" type="ORF">HNY73_011407</name>
</gene>
<evidence type="ECO:0000256" key="2">
    <source>
        <dbReference type="ARBA" id="ARBA00022481"/>
    </source>
</evidence>
<evidence type="ECO:0000259" key="9">
    <source>
        <dbReference type="Pfam" id="PF05881"/>
    </source>
</evidence>
<keyword evidence="6" id="KW-0472">Membrane</keyword>
<evidence type="ECO:0000313" key="11">
    <source>
        <dbReference type="Proteomes" id="UP000807504"/>
    </source>
</evidence>
<evidence type="ECO:0000313" key="10">
    <source>
        <dbReference type="EMBL" id="KAF8785919.1"/>
    </source>
</evidence>
<keyword evidence="5" id="KW-0694">RNA-binding</keyword>
<evidence type="ECO:0000256" key="7">
    <source>
        <dbReference type="ARBA" id="ARBA00023288"/>
    </source>
</evidence>
<proteinExistence type="predicted"/>
<dbReference type="SUPFAM" id="SSF55144">
    <property type="entry name" value="LigT-like"/>
    <property type="match status" value="1"/>
</dbReference>
<name>A0A8T0F922_ARGBR</name>
<reference evidence="10" key="2">
    <citation type="submission" date="2020-06" db="EMBL/GenBank/DDBJ databases">
        <authorList>
            <person name="Sheffer M."/>
        </authorList>
    </citation>
    <scope>NUCLEOTIDE SEQUENCE</scope>
</reference>
<dbReference type="AlphaFoldDB" id="A0A8T0F922"/>
<dbReference type="Pfam" id="PF05881">
    <property type="entry name" value="CNPase"/>
    <property type="match status" value="1"/>
</dbReference>
<dbReference type="Proteomes" id="UP000807504">
    <property type="component" value="Unassembled WGS sequence"/>
</dbReference>
<keyword evidence="7" id="KW-0449">Lipoprotein</keyword>